<comment type="caution">
    <text evidence="2">The sequence shown here is derived from an EMBL/GenBank/DDBJ whole genome shotgun (WGS) entry which is preliminary data.</text>
</comment>
<accession>A0AAE1E3H1</accession>
<protein>
    <submittedName>
        <fullName evidence="2">Uncharacterized protein</fullName>
    </submittedName>
</protein>
<evidence type="ECO:0000256" key="1">
    <source>
        <dbReference type="SAM" id="MobiDB-lite"/>
    </source>
</evidence>
<dbReference type="Proteomes" id="UP001283361">
    <property type="component" value="Unassembled WGS sequence"/>
</dbReference>
<feature type="compositionally biased region" description="Basic and acidic residues" evidence="1">
    <location>
        <begin position="65"/>
        <end position="87"/>
    </location>
</feature>
<dbReference type="EMBL" id="JAWDGP010001360">
    <property type="protein sequence ID" value="KAK3792632.1"/>
    <property type="molecule type" value="Genomic_DNA"/>
</dbReference>
<proteinExistence type="predicted"/>
<dbReference type="AlphaFoldDB" id="A0AAE1E3H1"/>
<keyword evidence="3" id="KW-1185">Reference proteome</keyword>
<organism evidence="2 3">
    <name type="scientific">Elysia crispata</name>
    <name type="common">lettuce slug</name>
    <dbReference type="NCBI Taxonomy" id="231223"/>
    <lineage>
        <taxon>Eukaryota</taxon>
        <taxon>Metazoa</taxon>
        <taxon>Spiralia</taxon>
        <taxon>Lophotrochozoa</taxon>
        <taxon>Mollusca</taxon>
        <taxon>Gastropoda</taxon>
        <taxon>Heterobranchia</taxon>
        <taxon>Euthyneura</taxon>
        <taxon>Panpulmonata</taxon>
        <taxon>Sacoglossa</taxon>
        <taxon>Placobranchoidea</taxon>
        <taxon>Plakobranchidae</taxon>
        <taxon>Elysia</taxon>
    </lineage>
</organism>
<evidence type="ECO:0000313" key="2">
    <source>
        <dbReference type="EMBL" id="KAK3792632.1"/>
    </source>
</evidence>
<reference evidence="2" key="1">
    <citation type="journal article" date="2023" name="G3 (Bethesda)">
        <title>A reference genome for the long-term kleptoplast-retaining sea slug Elysia crispata morphotype clarki.</title>
        <authorList>
            <person name="Eastman K.E."/>
            <person name="Pendleton A.L."/>
            <person name="Shaikh M.A."/>
            <person name="Suttiyut T."/>
            <person name="Ogas R."/>
            <person name="Tomko P."/>
            <person name="Gavelis G."/>
            <person name="Widhalm J.R."/>
            <person name="Wisecaver J.H."/>
        </authorList>
    </citation>
    <scope>NUCLEOTIDE SEQUENCE</scope>
    <source>
        <strain evidence="2">ECLA1</strain>
    </source>
</reference>
<evidence type="ECO:0000313" key="3">
    <source>
        <dbReference type="Proteomes" id="UP001283361"/>
    </source>
</evidence>
<feature type="compositionally biased region" description="Polar residues" evidence="1">
    <location>
        <begin position="105"/>
        <end position="115"/>
    </location>
</feature>
<feature type="region of interest" description="Disordered" evidence="1">
    <location>
        <begin position="65"/>
        <end position="121"/>
    </location>
</feature>
<sequence length="121" mass="13727">MTTCVMDWHYTTLPNVSYSENHNICKKTESLNKTNRTGIDDHRAVNDGADKRGIGVRDKIINLRDKTPRHTEQGGRDTDIEGARAGETECQLRGLRELRERRRSPQQIHNTTALSSCLPPT</sequence>
<name>A0AAE1E3H1_9GAST</name>
<gene>
    <name evidence="2" type="ORF">RRG08_064845</name>
</gene>